<sequence length="488" mass="55202">MESKSLPPWVKPSKRQYGYPNEYEKISNCEDYKRKRHNRASSNGEKQRPASSSGMQLSQNRTTSTKSDKIFKTAKSLPAFGLVQNNYSRAHPNLPRIYQSLSKVCDYSNEFNEETEIVEQCANDSDSSHTKHARNKNKKQAKDFITLNKKKFDNRNLENVLNACNTDIQGDDETSKKEEQTKADEIVYQEYTSKLSNITMNSFDTGLNALTTGDHKNATSDLPYLVFLERVRRDLLPKPAISAPSIPDAKFAADTIGDLTLKNTRPFNSLIDNKRAGLEKRHEDNKNEGAIDERITDTPVQPKCKIQPIIRQFKPSRVMLGKPEFPCLSPTRPRIDNNTLGYANAANTSSSGESDNSEPANIDNRVPPRSEHTEPDPVGKEIDRETREMVKTKAFTMGDVESALKVDLGVLNYHYERIHDIMKLNAKNYVKFCYPVGINNKGLGGDKEPKARNINPMAYRFIKFNDPTDMLRRPNKSEEHSGSSDGTL</sequence>
<name>A0A8S4Q992_OWEFU</name>
<feature type="compositionally biased region" description="Basic and acidic residues" evidence="1">
    <location>
        <begin position="366"/>
        <end position="384"/>
    </location>
</feature>
<feature type="compositionally biased region" description="Polar residues" evidence="1">
    <location>
        <begin position="40"/>
        <end position="65"/>
    </location>
</feature>
<feature type="region of interest" description="Disordered" evidence="1">
    <location>
        <begin position="468"/>
        <end position="488"/>
    </location>
</feature>
<keyword evidence="3" id="KW-1185">Reference proteome</keyword>
<feature type="compositionally biased region" description="Basic and acidic residues" evidence="1">
    <location>
        <begin position="22"/>
        <end position="33"/>
    </location>
</feature>
<dbReference type="AlphaFoldDB" id="A0A8S4Q992"/>
<dbReference type="EMBL" id="CAIIXF020000012">
    <property type="protein sequence ID" value="CAH1800438.1"/>
    <property type="molecule type" value="Genomic_DNA"/>
</dbReference>
<accession>A0A8S4Q992</accession>
<feature type="compositionally biased region" description="Polar residues" evidence="1">
    <location>
        <begin position="336"/>
        <end position="359"/>
    </location>
</feature>
<evidence type="ECO:0000313" key="2">
    <source>
        <dbReference type="EMBL" id="CAH1800438.1"/>
    </source>
</evidence>
<dbReference type="Proteomes" id="UP000749559">
    <property type="component" value="Unassembled WGS sequence"/>
</dbReference>
<evidence type="ECO:0000313" key="3">
    <source>
        <dbReference type="Proteomes" id="UP000749559"/>
    </source>
</evidence>
<evidence type="ECO:0000256" key="1">
    <source>
        <dbReference type="SAM" id="MobiDB-lite"/>
    </source>
</evidence>
<proteinExistence type="predicted"/>
<feature type="region of interest" description="Disordered" evidence="1">
    <location>
        <begin position="1"/>
        <end position="68"/>
    </location>
</feature>
<comment type="caution">
    <text evidence="2">The sequence shown here is derived from an EMBL/GenBank/DDBJ whole genome shotgun (WGS) entry which is preliminary data.</text>
</comment>
<feature type="region of interest" description="Disordered" evidence="1">
    <location>
        <begin position="325"/>
        <end position="384"/>
    </location>
</feature>
<gene>
    <name evidence="2" type="ORF">OFUS_LOCUS24323</name>
</gene>
<reference evidence="2" key="1">
    <citation type="submission" date="2022-03" db="EMBL/GenBank/DDBJ databases">
        <authorList>
            <person name="Martin C."/>
        </authorList>
    </citation>
    <scope>NUCLEOTIDE SEQUENCE</scope>
</reference>
<protein>
    <submittedName>
        <fullName evidence="2">Uncharacterized protein</fullName>
    </submittedName>
</protein>
<feature type="compositionally biased region" description="Basic and acidic residues" evidence="1">
    <location>
        <begin position="469"/>
        <end position="482"/>
    </location>
</feature>
<organism evidence="2 3">
    <name type="scientific">Owenia fusiformis</name>
    <name type="common">Polychaete worm</name>
    <dbReference type="NCBI Taxonomy" id="6347"/>
    <lineage>
        <taxon>Eukaryota</taxon>
        <taxon>Metazoa</taxon>
        <taxon>Spiralia</taxon>
        <taxon>Lophotrochozoa</taxon>
        <taxon>Annelida</taxon>
        <taxon>Polychaeta</taxon>
        <taxon>Sedentaria</taxon>
        <taxon>Canalipalpata</taxon>
        <taxon>Sabellida</taxon>
        <taxon>Oweniida</taxon>
        <taxon>Oweniidae</taxon>
        <taxon>Owenia</taxon>
    </lineage>
</organism>